<dbReference type="AlphaFoldDB" id="A0A8T1HDV2"/>
<dbReference type="Proteomes" id="UP000760860">
    <property type="component" value="Unassembled WGS sequence"/>
</dbReference>
<name>A0A8T1HDV2_9STRA</name>
<dbReference type="EMBL" id="RCMV01001126">
    <property type="protein sequence ID" value="KAG3210227.1"/>
    <property type="molecule type" value="Genomic_DNA"/>
</dbReference>
<organism evidence="1 2">
    <name type="scientific">Phytophthora cactorum</name>
    <dbReference type="NCBI Taxonomy" id="29920"/>
    <lineage>
        <taxon>Eukaryota</taxon>
        <taxon>Sar</taxon>
        <taxon>Stramenopiles</taxon>
        <taxon>Oomycota</taxon>
        <taxon>Peronosporomycetes</taxon>
        <taxon>Peronosporales</taxon>
        <taxon>Peronosporaceae</taxon>
        <taxon>Phytophthora</taxon>
    </lineage>
</organism>
<comment type="caution">
    <text evidence="1">The sequence shown here is derived from an EMBL/GenBank/DDBJ whole genome shotgun (WGS) entry which is preliminary data.</text>
</comment>
<evidence type="ECO:0000313" key="2">
    <source>
        <dbReference type="Proteomes" id="UP000760860"/>
    </source>
</evidence>
<accession>A0A8T1HDV2</accession>
<evidence type="ECO:0000313" key="1">
    <source>
        <dbReference type="EMBL" id="KAG3210227.1"/>
    </source>
</evidence>
<sequence length="125" mass="14066">MAASDFDGFIPLALARRAILASAKVLWESASLSMTSTIFSPWTVGDWGYHRWNCCLLADETLEETLAARGSGLLIRLKIAPMCSPPRYHSPLPQCPFYRNRPPVYDRCENALEYVCPPPPRYKCS</sequence>
<protein>
    <submittedName>
        <fullName evidence="1">Uncharacterized protein</fullName>
    </submittedName>
</protein>
<reference evidence="1" key="1">
    <citation type="submission" date="2018-05" db="EMBL/GenBank/DDBJ databases">
        <title>Effector identification in a new, highly contiguous assembly of the strawberry crown rot pathogen Phytophthora cactorum.</title>
        <authorList>
            <person name="Armitage A.D."/>
            <person name="Nellist C.F."/>
            <person name="Bates H."/>
            <person name="Vickerstaff R.J."/>
            <person name="Harrison R.J."/>
        </authorList>
    </citation>
    <scope>NUCLEOTIDE SEQUENCE</scope>
    <source>
        <strain evidence="1">P421</strain>
    </source>
</reference>
<gene>
    <name evidence="1" type="ORF">PC129_g18772</name>
</gene>
<proteinExistence type="predicted"/>